<organism evidence="9 10">
    <name type="scientific">Diaphorina citri</name>
    <name type="common">Asian citrus psyllid</name>
    <dbReference type="NCBI Taxonomy" id="121845"/>
    <lineage>
        <taxon>Eukaryota</taxon>
        <taxon>Metazoa</taxon>
        <taxon>Ecdysozoa</taxon>
        <taxon>Arthropoda</taxon>
        <taxon>Hexapoda</taxon>
        <taxon>Insecta</taxon>
        <taxon>Pterygota</taxon>
        <taxon>Neoptera</taxon>
        <taxon>Paraneoptera</taxon>
        <taxon>Hemiptera</taxon>
        <taxon>Sternorrhyncha</taxon>
        <taxon>Psylloidea</taxon>
        <taxon>Psyllidae</taxon>
        <taxon>Diaphorininae</taxon>
        <taxon>Diaphorina</taxon>
    </lineage>
</organism>
<keyword evidence="6 7" id="KW-0342">GTP-binding</keyword>
<dbReference type="RefSeq" id="XP_026687750.1">
    <property type="nucleotide sequence ID" value="XM_026831949.1"/>
</dbReference>
<dbReference type="PROSITE" id="PS51712">
    <property type="entry name" value="G_ENGA"/>
    <property type="match status" value="2"/>
</dbReference>
<dbReference type="PANTHER" id="PTHR43834">
    <property type="entry name" value="GTPASE DER"/>
    <property type="match status" value="1"/>
</dbReference>
<dbReference type="CDD" id="cd01895">
    <property type="entry name" value="EngA2"/>
    <property type="match status" value="1"/>
</dbReference>
<dbReference type="KEGG" id="dci:113472276"/>
<dbReference type="InterPro" id="IPR031166">
    <property type="entry name" value="G_ENGA"/>
</dbReference>
<keyword evidence="5 7" id="KW-0547">Nucleotide-binding</keyword>
<comment type="similarity">
    <text evidence="1 7">Belongs to the TRAFAC class TrmE-Era-EngA-EngB-Septin-like GTPase superfamily. EngA (Der) GTPase family.</text>
</comment>
<dbReference type="SUPFAM" id="SSF52540">
    <property type="entry name" value="P-loop containing nucleoside triphosphate hydrolases"/>
    <property type="match status" value="2"/>
</dbReference>
<dbReference type="Gene3D" id="3.30.300.20">
    <property type="match status" value="1"/>
</dbReference>
<dbReference type="Pfam" id="PF14714">
    <property type="entry name" value="KH_dom-like"/>
    <property type="match status" value="1"/>
</dbReference>
<reference evidence="10" key="1">
    <citation type="submission" date="2025-08" db="UniProtKB">
        <authorList>
            <consortium name="RefSeq"/>
        </authorList>
    </citation>
    <scope>IDENTIFICATION</scope>
</reference>
<dbReference type="InterPro" id="IPR016484">
    <property type="entry name" value="GTPase_Der"/>
</dbReference>
<dbReference type="InterPro" id="IPR027417">
    <property type="entry name" value="P-loop_NTPase"/>
</dbReference>
<dbReference type="InterPro" id="IPR006073">
    <property type="entry name" value="GTP-bd"/>
</dbReference>
<dbReference type="InterPro" id="IPR015946">
    <property type="entry name" value="KH_dom-like_a/b"/>
</dbReference>
<dbReference type="AlphaFoldDB" id="A0A3Q0JLM0"/>
<evidence type="ECO:0000313" key="9">
    <source>
        <dbReference type="Proteomes" id="UP000079169"/>
    </source>
</evidence>
<dbReference type="InterPro" id="IPR005225">
    <property type="entry name" value="Small_GTP-bd"/>
</dbReference>
<dbReference type="PIRSF" id="PIRSF006485">
    <property type="entry name" value="GTP-binding_EngA"/>
    <property type="match status" value="1"/>
</dbReference>
<evidence type="ECO:0000259" key="8">
    <source>
        <dbReference type="PROSITE" id="PS51712"/>
    </source>
</evidence>
<dbReference type="Gene3D" id="3.40.50.300">
    <property type="entry name" value="P-loop containing nucleotide triphosphate hydrolases"/>
    <property type="match status" value="2"/>
</dbReference>
<keyword evidence="4 7" id="KW-0677">Repeat</keyword>
<feature type="domain" description="EngA-type G" evidence="8">
    <location>
        <begin position="3"/>
        <end position="166"/>
    </location>
</feature>
<dbReference type="GO" id="GO:0005525">
    <property type="term" value="F:GTP binding"/>
    <property type="evidence" value="ECO:0007669"/>
    <property type="project" value="UniProtKB-KW"/>
</dbReference>
<evidence type="ECO:0000313" key="10">
    <source>
        <dbReference type="RefSeq" id="XP_026687750.1"/>
    </source>
</evidence>
<dbReference type="PaxDb" id="121845-A0A3Q0JLM0"/>
<proteinExistence type="inferred from homology"/>
<dbReference type="STRING" id="121845.A0A3Q0JLM0"/>
<protein>
    <recommendedName>
        <fullName evidence="2 7">GTPase Der</fullName>
    </recommendedName>
</protein>
<dbReference type="PRINTS" id="PR00326">
    <property type="entry name" value="GTP1OBG"/>
</dbReference>
<evidence type="ECO:0000256" key="5">
    <source>
        <dbReference type="ARBA" id="ARBA00022741"/>
    </source>
</evidence>
<accession>A0A3Q0JLM0</accession>
<comment type="function">
    <text evidence="7">GTPase that plays an essential role in the late steps of ribosome biogenesis.</text>
</comment>
<name>A0A3Q0JLM0_DIACI</name>
<dbReference type="FunFam" id="3.40.50.300:FF:000057">
    <property type="entry name" value="GTPase Der"/>
    <property type="match status" value="1"/>
</dbReference>
<evidence type="ECO:0000256" key="7">
    <source>
        <dbReference type="RuleBase" id="RU004481"/>
    </source>
</evidence>
<dbReference type="Proteomes" id="UP000079169">
    <property type="component" value="Unplaced"/>
</dbReference>
<dbReference type="GO" id="GO:0042254">
    <property type="term" value="P:ribosome biogenesis"/>
    <property type="evidence" value="ECO:0007669"/>
    <property type="project" value="UniProtKB-KW"/>
</dbReference>
<dbReference type="NCBIfam" id="TIGR03594">
    <property type="entry name" value="GTPase_EngA"/>
    <property type="match status" value="1"/>
</dbReference>
<keyword evidence="9" id="KW-1185">Reference proteome</keyword>
<feature type="domain" description="EngA-type G" evidence="8">
    <location>
        <begin position="183"/>
        <end position="356"/>
    </location>
</feature>
<dbReference type="CDD" id="cd01894">
    <property type="entry name" value="EngA1"/>
    <property type="match status" value="1"/>
</dbReference>
<dbReference type="FunFam" id="3.40.50.300:FF:000040">
    <property type="entry name" value="GTPase Der"/>
    <property type="match status" value="1"/>
</dbReference>
<gene>
    <name evidence="10" type="primary">LOC113472276</name>
</gene>
<dbReference type="PANTHER" id="PTHR43834:SF6">
    <property type="entry name" value="GTPASE DER"/>
    <property type="match status" value="1"/>
</dbReference>
<evidence type="ECO:0000256" key="4">
    <source>
        <dbReference type="ARBA" id="ARBA00022737"/>
    </source>
</evidence>
<dbReference type="InterPro" id="IPR032859">
    <property type="entry name" value="KH_dom-like"/>
</dbReference>
<evidence type="ECO:0000256" key="6">
    <source>
        <dbReference type="ARBA" id="ARBA00023134"/>
    </source>
</evidence>
<evidence type="ECO:0000256" key="1">
    <source>
        <dbReference type="ARBA" id="ARBA00008279"/>
    </source>
</evidence>
<dbReference type="NCBIfam" id="TIGR00231">
    <property type="entry name" value="small_GTP"/>
    <property type="match status" value="2"/>
</dbReference>
<dbReference type="GeneID" id="113472276"/>
<dbReference type="Pfam" id="PF01926">
    <property type="entry name" value="MMR_HSR1"/>
    <property type="match status" value="2"/>
</dbReference>
<evidence type="ECO:0000256" key="2">
    <source>
        <dbReference type="ARBA" id="ARBA00020953"/>
    </source>
</evidence>
<evidence type="ECO:0000256" key="3">
    <source>
        <dbReference type="ARBA" id="ARBA00022517"/>
    </source>
</evidence>
<sequence>MKPVLVLVGRPNVGKSTLFNRLTNSRDALVANYPGLTRDRHYGEGYIGKKSFIIIDTGGFEPEVKKGIMHEMTKQTKQAIIESDIIIFIVDGRQGLVEQDKLITNFLRKSGQPIVLVINKSENINSSISLDFYELGIGNPHIISALYGNGIKNFLENILTIELPYKKFFKKKEFTNIHSIEYIKVAIVGKPNVGKSTLINSLLGENRVITYDTPGTTRDSIKSLFEYNNKKYILIDTAGIRRRNKTFEVIEKFSVIKTLKSILEANVVILLLDAQQNISAQDINIANFIYESGRSLIVCVNKWDSIIHNQRKIIKNNIKKKLNFLSFAMFNFISAIKLNNINSFMESINHVYDSSIIHLSTSRITRALISAIKNHPPCRKKLIRPKLRYAHQGGKNPPIIVIHGNRLKYIGNDYKRYLEKYFYRTFSLIGTPLKIEFRSNINPYIKI</sequence>
<keyword evidence="3" id="KW-0690">Ribosome biogenesis</keyword>
<dbReference type="GO" id="GO:0043022">
    <property type="term" value="F:ribosome binding"/>
    <property type="evidence" value="ECO:0007669"/>
    <property type="project" value="TreeGrafter"/>
</dbReference>
<dbReference type="HAMAP" id="MF_00195">
    <property type="entry name" value="GTPase_Der"/>
    <property type="match status" value="1"/>
</dbReference>